<dbReference type="InterPro" id="IPR027417">
    <property type="entry name" value="P-loop_NTPase"/>
</dbReference>
<proteinExistence type="predicted"/>
<accession>A0A451BMX7</accession>
<dbReference type="InterPro" id="IPR003439">
    <property type="entry name" value="ABC_transporter-like_ATP-bd"/>
</dbReference>
<name>A0A451BMX7_9GAMM</name>
<dbReference type="EMBL" id="CAADHB010000058">
    <property type="protein sequence ID" value="VFK79642.1"/>
    <property type="molecule type" value="Genomic_DNA"/>
</dbReference>
<dbReference type="Gene3D" id="3.40.50.300">
    <property type="entry name" value="P-loop containing nucleotide triphosphate hydrolases"/>
    <property type="match status" value="1"/>
</dbReference>
<sequence>MIQKFPPVRQGTIRLQGNPLDVAPAWDRVRAGLRVLPSDRFIFPTLSGKEVMKLSSDNGRSAGAATETFTVEPPGLLDRKYASLSGGERRQIALAGFRGGVLGVCDELFDALDRETTRRAVEYLSVAMGTLLIAASHGDRNRDELA</sequence>
<feature type="domain" description="ABC transporter" evidence="1">
    <location>
        <begin position="2"/>
        <end position="95"/>
    </location>
</feature>
<dbReference type="SUPFAM" id="SSF52540">
    <property type="entry name" value="P-loop containing nucleoside triphosphate hydrolases"/>
    <property type="match status" value="1"/>
</dbReference>
<evidence type="ECO:0000313" key="2">
    <source>
        <dbReference type="EMBL" id="VFK79642.1"/>
    </source>
</evidence>
<evidence type="ECO:0000259" key="1">
    <source>
        <dbReference type="Pfam" id="PF00005"/>
    </source>
</evidence>
<gene>
    <name evidence="2" type="ORF">BECKSD772D_GA0070982_105813</name>
</gene>
<dbReference type="Pfam" id="PF00005">
    <property type="entry name" value="ABC_tran"/>
    <property type="match status" value="1"/>
</dbReference>
<protein>
    <submittedName>
        <fullName evidence="2">ABC transporter</fullName>
    </submittedName>
</protein>
<organism evidence="2">
    <name type="scientific">Candidatus Kentrum sp. SD</name>
    <dbReference type="NCBI Taxonomy" id="2126332"/>
    <lineage>
        <taxon>Bacteria</taxon>
        <taxon>Pseudomonadati</taxon>
        <taxon>Pseudomonadota</taxon>
        <taxon>Gammaproteobacteria</taxon>
        <taxon>Candidatus Kentrum</taxon>
    </lineage>
</organism>
<dbReference type="AlphaFoldDB" id="A0A451BMX7"/>
<reference evidence="2" key="1">
    <citation type="submission" date="2019-02" db="EMBL/GenBank/DDBJ databases">
        <authorList>
            <person name="Gruber-Vodicka R. H."/>
            <person name="Seah K. B. B."/>
        </authorList>
    </citation>
    <scope>NUCLEOTIDE SEQUENCE</scope>
    <source>
        <strain evidence="2">BECK_S127</strain>
    </source>
</reference>
<dbReference type="GO" id="GO:0005524">
    <property type="term" value="F:ATP binding"/>
    <property type="evidence" value="ECO:0007669"/>
    <property type="project" value="InterPro"/>
</dbReference>
<dbReference type="GO" id="GO:0016887">
    <property type="term" value="F:ATP hydrolysis activity"/>
    <property type="evidence" value="ECO:0007669"/>
    <property type="project" value="InterPro"/>
</dbReference>